<dbReference type="Gene3D" id="3.90.550.10">
    <property type="entry name" value="Spore Coat Polysaccharide Biosynthesis Protein SpsA, Chain A"/>
    <property type="match status" value="2"/>
</dbReference>
<dbReference type="CDD" id="cd04186">
    <property type="entry name" value="GT_2_like_c"/>
    <property type="match status" value="1"/>
</dbReference>
<keyword evidence="2" id="KW-0328">Glycosyltransferase</keyword>
<gene>
    <name evidence="5" type="ORF">GCM10011378_06860</name>
</gene>
<accession>A0ABQ1WLM8</accession>
<evidence type="ECO:0000313" key="5">
    <source>
        <dbReference type="EMBL" id="GGG33060.1"/>
    </source>
</evidence>
<dbReference type="PANTHER" id="PTHR43179">
    <property type="entry name" value="RHAMNOSYLTRANSFERASE WBBL"/>
    <property type="match status" value="1"/>
</dbReference>
<evidence type="ECO:0000259" key="4">
    <source>
        <dbReference type="Pfam" id="PF00535"/>
    </source>
</evidence>
<dbReference type="EMBL" id="BMGS01000002">
    <property type="protein sequence ID" value="GGG33060.1"/>
    <property type="molecule type" value="Genomic_DNA"/>
</dbReference>
<comment type="similarity">
    <text evidence="1">Belongs to the glycosyltransferase 2 family.</text>
</comment>
<feature type="domain" description="Glycosyltransferase 2-like" evidence="4">
    <location>
        <begin position="10"/>
        <end position="129"/>
    </location>
</feature>
<dbReference type="Pfam" id="PF00535">
    <property type="entry name" value="Glycos_transf_2"/>
    <property type="match status" value="2"/>
</dbReference>
<dbReference type="CDD" id="cd00761">
    <property type="entry name" value="Glyco_tranf_GTA_type"/>
    <property type="match status" value="1"/>
</dbReference>
<evidence type="ECO:0000256" key="3">
    <source>
        <dbReference type="ARBA" id="ARBA00022679"/>
    </source>
</evidence>
<dbReference type="Proteomes" id="UP000601361">
    <property type="component" value="Unassembled WGS sequence"/>
</dbReference>
<name>A0ABQ1WLM8_9BACT</name>
<dbReference type="InterPro" id="IPR001173">
    <property type="entry name" value="Glyco_trans_2-like"/>
</dbReference>
<dbReference type="RefSeq" id="WP_188556429.1">
    <property type="nucleotide sequence ID" value="NZ_BMGS01000002.1"/>
</dbReference>
<organism evidence="5 6">
    <name type="scientific">Hymenobacter glacieicola</name>
    <dbReference type="NCBI Taxonomy" id="1562124"/>
    <lineage>
        <taxon>Bacteria</taxon>
        <taxon>Pseudomonadati</taxon>
        <taxon>Bacteroidota</taxon>
        <taxon>Cytophagia</taxon>
        <taxon>Cytophagales</taxon>
        <taxon>Hymenobacteraceae</taxon>
        <taxon>Hymenobacter</taxon>
    </lineage>
</organism>
<dbReference type="PANTHER" id="PTHR43179:SF12">
    <property type="entry name" value="GALACTOFURANOSYLTRANSFERASE GLFT2"/>
    <property type="match status" value="1"/>
</dbReference>
<comment type="caution">
    <text evidence="5">The sequence shown here is derived from an EMBL/GenBank/DDBJ whole genome shotgun (WGS) entry which is preliminary data.</text>
</comment>
<keyword evidence="3" id="KW-0808">Transferase</keyword>
<reference evidence="6" key="1">
    <citation type="journal article" date="2019" name="Int. J. Syst. Evol. Microbiol.">
        <title>The Global Catalogue of Microorganisms (GCM) 10K type strain sequencing project: providing services to taxonomists for standard genome sequencing and annotation.</title>
        <authorList>
            <consortium name="The Broad Institute Genomics Platform"/>
            <consortium name="The Broad Institute Genome Sequencing Center for Infectious Disease"/>
            <person name="Wu L."/>
            <person name="Ma J."/>
        </authorList>
    </citation>
    <scope>NUCLEOTIDE SEQUENCE [LARGE SCALE GENOMIC DNA]</scope>
    <source>
        <strain evidence="6">CGMCC 1.12990</strain>
    </source>
</reference>
<sequence length="653" mass="73409">MPSVLLSLVSWNSADSIEACLRSALAQSWSDFELWVVDNNSHDDTCARVEALATTDPRLRLHRLPQNTGFCGGHNYALDRTNTDLVLLVNPDIEMAPDYLAQAIAAMARNPRIGTVCGLLLQNQDEDPRIDSAGMVALPDGRYGLRLHGQRLSEVAPLAATYVDGADGALPLFRRRFIDDLRVQGEFFDSRFFAHKEDWDIAWRGRLFGWHTLFEPACRALHPRQFLPSNLRLRRRLNSAIKVDAVKNQWLLLLKNTTREQAPGLLARAVPRQLGILAYSLVAERDSLRAVRYLWQHWRQVLATRRLVQQRASQPWQPPPADPAENSPLLSICVPTYHRPELLARALRSIGPLRPGVEVLVSDNSTDNDLGQLATEQIFAAEAPARWRYFRNPPGGNAATNWRACVEHARGHYLLMLHDDDYLLPGGLDALLTVLRYARGRHHAVLFGVQVVDSRGREIQRQVPRQTRHVPAAAAVEALLTNSSLVRMPALAVSREAYQLTGGPDPTQPDTDDTDLWLRVFARSGFYEVAQLTAAYTVHDGALTTGMFHEQNIGYLQRLFDQARRENLVSEPRLRRAEAAFFHQFVLAGAYRALRRRDAAGARKILALLQLPSLRHLPVPARWLPVRLSLTFLASLNLTPPLPARTGWLRPSV</sequence>
<dbReference type="InterPro" id="IPR029044">
    <property type="entry name" value="Nucleotide-diphossugar_trans"/>
</dbReference>
<evidence type="ECO:0000256" key="1">
    <source>
        <dbReference type="ARBA" id="ARBA00006739"/>
    </source>
</evidence>
<keyword evidence="6" id="KW-1185">Reference proteome</keyword>
<evidence type="ECO:0000313" key="6">
    <source>
        <dbReference type="Proteomes" id="UP000601361"/>
    </source>
</evidence>
<evidence type="ECO:0000256" key="2">
    <source>
        <dbReference type="ARBA" id="ARBA00022676"/>
    </source>
</evidence>
<proteinExistence type="inferred from homology"/>
<protein>
    <recommendedName>
        <fullName evidence="4">Glycosyltransferase 2-like domain-containing protein</fullName>
    </recommendedName>
</protein>
<feature type="domain" description="Glycosyltransferase 2-like" evidence="4">
    <location>
        <begin position="331"/>
        <end position="462"/>
    </location>
</feature>
<dbReference type="SUPFAM" id="SSF53448">
    <property type="entry name" value="Nucleotide-diphospho-sugar transferases"/>
    <property type="match status" value="2"/>
</dbReference>